<dbReference type="RefSeq" id="WP_181928188.1">
    <property type="nucleotide sequence ID" value="NZ_CP054698.1"/>
</dbReference>
<proteinExistence type="predicted"/>
<organism evidence="1 2">
    <name type="scientific">Nostoc edaphicum CCNP1411</name>
    <dbReference type="NCBI Taxonomy" id="1472755"/>
    <lineage>
        <taxon>Bacteria</taxon>
        <taxon>Bacillati</taxon>
        <taxon>Cyanobacteriota</taxon>
        <taxon>Cyanophyceae</taxon>
        <taxon>Nostocales</taxon>
        <taxon>Nostocaceae</taxon>
        <taxon>Nostoc</taxon>
    </lineage>
</organism>
<name>A0A7D7LF61_9NOSO</name>
<sequence length="107" mass="12013">MKLYYRGLSYEYDPNKVGSKKTEQPLHPVPQIGSAYNMVYRGVNYRVNPNSKSAADPLAPVTYKLSFRGITYFVNKTPLGEVSVISQPTITSKIEGLLISDELKLQK</sequence>
<dbReference type="EMBL" id="CP054698">
    <property type="protein sequence ID" value="QMS90374.1"/>
    <property type="molecule type" value="Genomic_DNA"/>
</dbReference>
<evidence type="ECO:0000313" key="2">
    <source>
        <dbReference type="Proteomes" id="UP000514713"/>
    </source>
</evidence>
<keyword evidence="2" id="KW-1185">Reference proteome</keyword>
<dbReference type="Pfam" id="PF14105">
    <property type="entry name" value="DUF4278"/>
    <property type="match status" value="1"/>
</dbReference>
<reference evidence="2" key="1">
    <citation type="submission" date="2020-06" db="EMBL/GenBank/DDBJ databases">
        <title>Nostoc edaphicum CCNP1411 genome.</title>
        <authorList>
            <person name="Fidor A."/>
            <person name="Grabski M."/>
            <person name="Gawor J."/>
            <person name="Gromadka R."/>
            <person name="Wegrzyn G."/>
            <person name="Mazur-Marzec H."/>
        </authorList>
    </citation>
    <scope>NUCLEOTIDE SEQUENCE [LARGE SCALE GENOMIC DNA]</scope>
    <source>
        <strain evidence="2">CCNP1411</strain>
    </source>
</reference>
<gene>
    <name evidence="1" type="ORF">HUN01_23340</name>
</gene>
<protein>
    <submittedName>
        <fullName evidence="1">DUF4278 domain-containing protein</fullName>
    </submittedName>
</protein>
<dbReference type="InterPro" id="IPR025458">
    <property type="entry name" value="DUF4278"/>
</dbReference>
<dbReference type="KEGG" id="ned:HUN01_23340"/>
<dbReference type="Proteomes" id="UP000514713">
    <property type="component" value="Chromosome"/>
</dbReference>
<accession>A0A7D7LF61</accession>
<dbReference type="AlphaFoldDB" id="A0A7D7LF61"/>
<evidence type="ECO:0000313" key="1">
    <source>
        <dbReference type="EMBL" id="QMS90374.1"/>
    </source>
</evidence>